<comment type="caution">
    <text evidence="5">The sequence shown here is derived from an EMBL/GenBank/DDBJ whole genome shotgun (WGS) entry which is preliminary data.</text>
</comment>
<dbReference type="GO" id="GO:0016740">
    <property type="term" value="F:transferase activity"/>
    <property type="evidence" value="ECO:0007669"/>
    <property type="project" value="UniProtKB-KW"/>
</dbReference>
<dbReference type="RefSeq" id="XP_043128265.1">
    <property type="nucleotide sequence ID" value="XM_043272330.1"/>
</dbReference>
<dbReference type="EMBL" id="BOPL01000007">
    <property type="protein sequence ID" value="GIK05079.1"/>
    <property type="molecule type" value="Genomic_DNA"/>
</dbReference>
<keyword evidence="6" id="KW-1185">Reference proteome</keyword>
<dbReference type="SUPFAM" id="SSF53335">
    <property type="entry name" value="S-adenosyl-L-methionine-dependent methyltransferases"/>
    <property type="match status" value="1"/>
</dbReference>
<reference evidence="5 6" key="1">
    <citation type="submission" date="2021-02" db="EMBL/GenBank/DDBJ databases">
        <title>Pan-genome distribution and transcriptional activeness of fungal secondary metabolism genes in Aspergillus section Fumigati.</title>
        <authorList>
            <person name="Takahashi H."/>
            <person name="Umemura M."/>
            <person name="Ninomiya A."/>
            <person name="Kusuya Y."/>
            <person name="Urayama S."/>
            <person name="Shimizu M."/>
            <person name="Watanabe A."/>
            <person name="Kamei K."/>
            <person name="Yaguchi T."/>
            <person name="Hagiwara D."/>
        </authorList>
    </citation>
    <scope>NUCLEOTIDE SEQUENCE [LARGE SCALE GENOMIC DNA]</scope>
    <source>
        <strain evidence="5 6">IFM 47045</strain>
    </source>
</reference>
<sequence length="286" mass="33208">MTKGSEYVRTWNEEADLSKYLSNETRKFLVEYTKIQPRTMEKHIIHIVSNISAMVGKTITLYHQQAKRAFEIESYPCFQKFMFLHFDLYHSPSYQLILEQTKAGNLFLDLGCGLGQDIRRLVYDGAPSENLIGLELRQAFVNLGHDLFQDKSDLKSKFLVQSFFADTPELMSLAKRVKVINSGMFMHLWDWEKQSEVAKRMIYLLAPEKGAIITGLHFGSRSAGMWEAVKESPMFVHSPETLKDLWRQCAQETGTFWEFQCVVEEVDYCQDLDSEACNLRWTAERL</sequence>
<evidence type="ECO:0000313" key="6">
    <source>
        <dbReference type="Proteomes" id="UP000710440"/>
    </source>
</evidence>
<dbReference type="InterPro" id="IPR051654">
    <property type="entry name" value="Meroterpenoid_MTases"/>
</dbReference>
<proteinExistence type="inferred from homology"/>
<dbReference type="PANTHER" id="PTHR35897">
    <property type="entry name" value="METHYLTRANSFERASE AUSD"/>
    <property type="match status" value="1"/>
</dbReference>
<evidence type="ECO:0000256" key="4">
    <source>
        <dbReference type="ARBA" id="ARBA00038314"/>
    </source>
</evidence>
<evidence type="ECO:0008006" key="7">
    <source>
        <dbReference type="Google" id="ProtNLM"/>
    </source>
</evidence>
<comment type="pathway">
    <text evidence="1">Secondary metabolite biosynthesis.</text>
</comment>
<comment type="similarity">
    <text evidence="4">Belongs to the class I-like SAM-binding methyltransferase superfamily.</text>
</comment>
<protein>
    <recommendedName>
        <fullName evidence="7">Methyltransferase domain-containing protein</fullName>
    </recommendedName>
</protein>
<keyword evidence="2" id="KW-0808">Transferase</keyword>
<organism evidence="5 6">
    <name type="scientific">Aspergillus viridinutans</name>
    <dbReference type="NCBI Taxonomy" id="75553"/>
    <lineage>
        <taxon>Eukaryota</taxon>
        <taxon>Fungi</taxon>
        <taxon>Dikarya</taxon>
        <taxon>Ascomycota</taxon>
        <taxon>Pezizomycotina</taxon>
        <taxon>Eurotiomycetes</taxon>
        <taxon>Eurotiomycetidae</taxon>
        <taxon>Eurotiales</taxon>
        <taxon>Aspergillaceae</taxon>
        <taxon>Aspergillus</taxon>
        <taxon>Aspergillus subgen. Fumigati</taxon>
    </lineage>
</organism>
<gene>
    <name evidence="5" type="ORF">Aspvir_009178</name>
</gene>
<name>A0A9P3C754_ASPVI</name>
<evidence type="ECO:0000313" key="5">
    <source>
        <dbReference type="EMBL" id="GIK05079.1"/>
    </source>
</evidence>
<evidence type="ECO:0000256" key="2">
    <source>
        <dbReference type="ARBA" id="ARBA00022679"/>
    </source>
</evidence>
<keyword evidence="3" id="KW-0949">S-adenosyl-L-methionine</keyword>
<dbReference type="AlphaFoldDB" id="A0A9P3C754"/>
<dbReference type="GeneID" id="66937160"/>
<dbReference type="Proteomes" id="UP000710440">
    <property type="component" value="Unassembled WGS sequence"/>
</dbReference>
<evidence type="ECO:0000256" key="3">
    <source>
        <dbReference type="ARBA" id="ARBA00022691"/>
    </source>
</evidence>
<dbReference type="OrthoDB" id="2094832at2759"/>
<dbReference type="PANTHER" id="PTHR35897:SF1">
    <property type="entry name" value="METHYLTRANSFERASE AUSD"/>
    <property type="match status" value="1"/>
</dbReference>
<accession>A0A9P3C754</accession>
<dbReference type="InterPro" id="IPR029063">
    <property type="entry name" value="SAM-dependent_MTases_sf"/>
</dbReference>
<dbReference type="Gene3D" id="3.40.50.150">
    <property type="entry name" value="Vaccinia Virus protein VP39"/>
    <property type="match status" value="1"/>
</dbReference>
<evidence type="ECO:0000256" key="1">
    <source>
        <dbReference type="ARBA" id="ARBA00005179"/>
    </source>
</evidence>